<name>A0AAD9DYZ9_9TELE</name>
<dbReference type="Proteomes" id="UP001239994">
    <property type="component" value="Unassembled WGS sequence"/>
</dbReference>
<dbReference type="EMBL" id="JAROKS010000012">
    <property type="protein sequence ID" value="KAK1798198.1"/>
    <property type="molecule type" value="Genomic_DNA"/>
</dbReference>
<feature type="chain" id="PRO_5042022286" evidence="2">
    <location>
        <begin position="21"/>
        <end position="144"/>
    </location>
</feature>
<feature type="signal peptide" evidence="2">
    <location>
        <begin position="1"/>
        <end position="20"/>
    </location>
</feature>
<protein>
    <submittedName>
        <fullName evidence="3">Uncharacterized protein</fullName>
    </submittedName>
</protein>
<sequence>MSLELACLAILLFFCSGKYAKRKSRFKRSDGSTSSDTTSNSFVRQHATPGHAKTRNTKTKTRLGRDTNRNRMGKTRSRDRTQMRHDKEHQQTQKLGQQEKIEQDKNQEQTQKLGQQEKTEQDKNEEQTQEPKEQELQAKKQKQN</sequence>
<feature type="compositionally biased region" description="Basic residues" evidence="1">
    <location>
        <begin position="52"/>
        <end position="62"/>
    </location>
</feature>
<reference evidence="3" key="1">
    <citation type="submission" date="2023-03" db="EMBL/GenBank/DDBJ databases">
        <title>Electrophorus voltai genome.</title>
        <authorList>
            <person name="Bian C."/>
        </authorList>
    </citation>
    <scope>NUCLEOTIDE SEQUENCE</scope>
    <source>
        <strain evidence="3">CB-2022</strain>
        <tissue evidence="3">Muscle</tissue>
    </source>
</reference>
<keyword evidence="4" id="KW-1185">Reference proteome</keyword>
<gene>
    <name evidence="3" type="ORF">P4O66_000691</name>
</gene>
<feature type="region of interest" description="Disordered" evidence="1">
    <location>
        <begin position="23"/>
        <end position="144"/>
    </location>
</feature>
<feature type="compositionally biased region" description="Basic and acidic residues" evidence="1">
    <location>
        <begin position="115"/>
        <end position="138"/>
    </location>
</feature>
<accession>A0AAD9DYZ9</accession>
<comment type="caution">
    <text evidence="3">The sequence shown here is derived from an EMBL/GenBank/DDBJ whole genome shotgun (WGS) entry which is preliminary data.</text>
</comment>
<feature type="compositionally biased region" description="Low complexity" evidence="1">
    <location>
        <begin position="31"/>
        <end position="41"/>
    </location>
</feature>
<evidence type="ECO:0000256" key="1">
    <source>
        <dbReference type="SAM" id="MobiDB-lite"/>
    </source>
</evidence>
<feature type="compositionally biased region" description="Basic and acidic residues" evidence="1">
    <location>
        <begin position="76"/>
        <end position="107"/>
    </location>
</feature>
<organism evidence="3 4">
    <name type="scientific">Electrophorus voltai</name>
    <dbReference type="NCBI Taxonomy" id="2609070"/>
    <lineage>
        <taxon>Eukaryota</taxon>
        <taxon>Metazoa</taxon>
        <taxon>Chordata</taxon>
        <taxon>Craniata</taxon>
        <taxon>Vertebrata</taxon>
        <taxon>Euteleostomi</taxon>
        <taxon>Actinopterygii</taxon>
        <taxon>Neopterygii</taxon>
        <taxon>Teleostei</taxon>
        <taxon>Ostariophysi</taxon>
        <taxon>Gymnotiformes</taxon>
        <taxon>Gymnotoidei</taxon>
        <taxon>Gymnotidae</taxon>
        <taxon>Electrophorus</taxon>
    </lineage>
</organism>
<proteinExistence type="predicted"/>
<evidence type="ECO:0000313" key="3">
    <source>
        <dbReference type="EMBL" id="KAK1798198.1"/>
    </source>
</evidence>
<evidence type="ECO:0000256" key="2">
    <source>
        <dbReference type="SAM" id="SignalP"/>
    </source>
</evidence>
<evidence type="ECO:0000313" key="4">
    <source>
        <dbReference type="Proteomes" id="UP001239994"/>
    </source>
</evidence>
<dbReference type="AlphaFoldDB" id="A0AAD9DYZ9"/>
<keyword evidence="2" id="KW-0732">Signal</keyword>